<organism evidence="1 2">
    <name type="scientific">Panagrolaimus davidi</name>
    <dbReference type="NCBI Taxonomy" id="227884"/>
    <lineage>
        <taxon>Eukaryota</taxon>
        <taxon>Metazoa</taxon>
        <taxon>Ecdysozoa</taxon>
        <taxon>Nematoda</taxon>
        <taxon>Chromadorea</taxon>
        <taxon>Rhabditida</taxon>
        <taxon>Tylenchina</taxon>
        <taxon>Panagrolaimomorpha</taxon>
        <taxon>Panagrolaimoidea</taxon>
        <taxon>Panagrolaimidae</taxon>
        <taxon>Panagrolaimus</taxon>
    </lineage>
</organism>
<evidence type="ECO:0000313" key="1">
    <source>
        <dbReference type="Proteomes" id="UP000887578"/>
    </source>
</evidence>
<keyword evidence="1" id="KW-1185">Reference proteome</keyword>
<evidence type="ECO:0000313" key="2">
    <source>
        <dbReference type="WBParaSite" id="PDA_v2.g23368.t1"/>
    </source>
</evidence>
<sequence length="534" mass="61656">MQSENPYPQKKMSTSKTGKCYYTPHPDGVHLMYKWTNGGTSTNADGHIVKWYACAGCKGARNKDKTLPKVPNAKRNETTERWIVNPCNLDAGHYCVPFEASKEKGRQVMYERKQEIFEQGGSVAGQMKKAELKIAEKFGNRPENERLSIEHHALGNKNSAATQLRRAKKRRFPTIEGIEDFDNPAKKQKLRQWTLTINGHLTGGDELLIRFYNSKFVILMSDMQIKWFKYAVDIFGDGTFKYAAKGYQQIYRIYGLFKKTQCSPLVTILSKFKDEVTYTEAFAKVLEIVGISLEDLKWKTAHFDQETGAVNAFITVFGERVRKVKVCSFHTKQGLIRDVGSLHVKTLYNINRTFKKFVQRLGGLQLMNPEYLDIAKVYMLEEAEELANDVTMPDGIVAVAIKLVEDYFRNWVDTSLGRDFFSLYSIKRNRTTNYAEAYHSKQKLIFGETHLPLGTWIFHQREVQHADDNKLNRVMKLYDNPPAADENTLEADFSIDEAKNQMDNRWDDDDYEQKEIFKYYSLKLGKLLGYKNLL</sequence>
<reference evidence="2" key="1">
    <citation type="submission" date="2022-11" db="UniProtKB">
        <authorList>
            <consortium name="WormBaseParasite"/>
        </authorList>
    </citation>
    <scope>IDENTIFICATION</scope>
</reference>
<name>A0A914PX48_9BILA</name>
<dbReference type="Proteomes" id="UP000887578">
    <property type="component" value="Unplaced"/>
</dbReference>
<dbReference type="AlphaFoldDB" id="A0A914PX48"/>
<accession>A0A914PX48</accession>
<dbReference type="WBParaSite" id="PDA_v2.g23368.t1">
    <property type="protein sequence ID" value="PDA_v2.g23368.t1"/>
    <property type="gene ID" value="PDA_v2.g23368"/>
</dbReference>
<protein>
    <submittedName>
        <fullName evidence="2">MULE transposase domain-containing protein</fullName>
    </submittedName>
</protein>
<proteinExistence type="predicted"/>